<sequence length="457" mass="50940">MSKGSKTIETINPCNGESLKTYPYQTDSEINDKLKLADTIFADWKTKSINERTELLDSLYNNLSHSKEKLSELITLEMGKPITESKAEIDKCLLLIQFYKKNAEQFLADVLIETEAHESYISYDPLGCILAVMPWNYPFWQVFRFAIPTLTAGNVALLKHASNVTGCALAIEELFLDSGFPKGAFQTLLTNHDTIEKIIGNTIVKAVTLTGSEKAGKSIAATAGKHLKKTLLELGGNNACIILKDADLDKYLDTIVKARMQNSGQSCIAAKRFLVEETIYDEFLEKFTEKIKALNYNNPLDDKTNMSCLARPDLAETLEQQVSKSIDKGAKVHYGNTRDKAYYQPTILTNISEDMDVFKEETFGPLAPIMKVKNLDEAIKLASKSSFGLGTMIFTEDYKTASKKVLDIEDGAYFINELVKSDPRLPFGGTKASGYGRELSKEGILEFVNKKTVFINK</sequence>
<evidence type="ECO:0000256" key="3">
    <source>
        <dbReference type="ARBA" id="ARBA00023002"/>
    </source>
</evidence>
<dbReference type="FunFam" id="3.40.605.10:FF:000012">
    <property type="entry name" value="NAD-dependent succinate-semialdehyde dehydrogenase"/>
    <property type="match status" value="1"/>
</dbReference>
<dbReference type="InterPro" id="IPR029510">
    <property type="entry name" value="Ald_DH_CS_GLU"/>
</dbReference>
<feature type="domain" description="Aldehyde dehydrogenase" evidence="6">
    <location>
        <begin position="4"/>
        <end position="453"/>
    </location>
</feature>
<evidence type="ECO:0000256" key="4">
    <source>
        <dbReference type="PROSITE-ProRule" id="PRU10007"/>
    </source>
</evidence>
<gene>
    <name evidence="7" type="ORF">KCG49_01460</name>
</gene>
<dbReference type="InterPro" id="IPR044148">
    <property type="entry name" value="ALDH_GabD1-like"/>
</dbReference>
<reference evidence="7" key="1">
    <citation type="submission" date="2021-04" db="EMBL/GenBank/DDBJ databases">
        <authorList>
            <person name="Pira H."/>
            <person name="Risdian C."/>
            <person name="Wink J."/>
        </authorList>
    </citation>
    <scope>NUCLEOTIDE SEQUENCE</scope>
    <source>
        <strain evidence="7">WHY3</strain>
    </source>
</reference>
<keyword evidence="2" id="KW-0521">NADP</keyword>
<feature type="active site" evidence="4">
    <location>
        <position position="233"/>
    </location>
</feature>
<comment type="similarity">
    <text evidence="1 5">Belongs to the aldehyde dehydrogenase family.</text>
</comment>
<evidence type="ECO:0000256" key="1">
    <source>
        <dbReference type="ARBA" id="ARBA00009986"/>
    </source>
</evidence>
<dbReference type="Pfam" id="PF00171">
    <property type="entry name" value="Aldedh"/>
    <property type="match status" value="1"/>
</dbReference>
<dbReference type="InterPro" id="IPR015590">
    <property type="entry name" value="Aldehyde_DH_dom"/>
</dbReference>
<keyword evidence="8" id="KW-1185">Reference proteome</keyword>
<dbReference type="GO" id="GO:0004030">
    <property type="term" value="F:aldehyde dehydrogenase [NAD(P)+] activity"/>
    <property type="evidence" value="ECO:0007669"/>
    <property type="project" value="InterPro"/>
</dbReference>
<dbReference type="AlphaFoldDB" id="A0A9X1F5Y1"/>
<evidence type="ECO:0000256" key="2">
    <source>
        <dbReference type="ARBA" id="ARBA00022857"/>
    </source>
</evidence>
<dbReference type="Proteomes" id="UP001138894">
    <property type="component" value="Unassembled WGS sequence"/>
</dbReference>
<dbReference type="PROSITE" id="PS00687">
    <property type="entry name" value="ALDEHYDE_DEHYDR_GLU"/>
    <property type="match status" value="1"/>
</dbReference>
<evidence type="ECO:0000313" key="7">
    <source>
        <dbReference type="EMBL" id="MBV7267854.1"/>
    </source>
</evidence>
<keyword evidence="3 5" id="KW-0560">Oxidoreductase</keyword>
<dbReference type="CDD" id="cd07100">
    <property type="entry name" value="ALDH_SSADH1_GabD1"/>
    <property type="match status" value="1"/>
</dbReference>
<evidence type="ECO:0000313" key="8">
    <source>
        <dbReference type="Proteomes" id="UP001138894"/>
    </source>
</evidence>
<comment type="caution">
    <text evidence="7">The sequence shown here is derived from an EMBL/GenBank/DDBJ whole genome shotgun (WGS) entry which is preliminary data.</text>
</comment>
<dbReference type="EMBL" id="JAGSPD010000001">
    <property type="protein sequence ID" value="MBV7267854.1"/>
    <property type="molecule type" value="Genomic_DNA"/>
</dbReference>
<dbReference type="GO" id="GO:0004777">
    <property type="term" value="F:succinate-semialdehyde dehydrogenase (NAD+) activity"/>
    <property type="evidence" value="ECO:0007669"/>
    <property type="project" value="TreeGrafter"/>
</dbReference>
<organism evidence="7 8">
    <name type="scientific">Winogradskyella luteola</name>
    <dbReference type="NCBI Taxonomy" id="2828330"/>
    <lineage>
        <taxon>Bacteria</taxon>
        <taxon>Pseudomonadati</taxon>
        <taxon>Bacteroidota</taxon>
        <taxon>Flavobacteriia</taxon>
        <taxon>Flavobacteriales</taxon>
        <taxon>Flavobacteriaceae</taxon>
        <taxon>Winogradskyella</taxon>
    </lineage>
</organism>
<dbReference type="InterPro" id="IPR047110">
    <property type="entry name" value="GABD/Sad-like"/>
</dbReference>
<proteinExistence type="inferred from homology"/>
<protein>
    <submittedName>
        <fullName evidence="7">NAD-dependent succinate-semialdehyde dehydrogenase</fullName>
    </submittedName>
</protein>
<name>A0A9X1F5Y1_9FLAO</name>
<evidence type="ECO:0000259" key="6">
    <source>
        <dbReference type="Pfam" id="PF00171"/>
    </source>
</evidence>
<dbReference type="PANTHER" id="PTHR43217:SF1">
    <property type="entry name" value="SUCCINATE SEMIALDEHYDE DEHYDROGENASE [NAD(P)+] SAD"/>
    <property type="match status" value="1"/>
</dbReference>
<evidence type="ECO:0000256" key="5">
    <source>
        <dbReference type="RuleBase" id="RU003345"/>
    </source>
</evidence>
<accession>A0A9X1F5Y1</accession>
<dbReference type="PANTHER" id="PTHR43217">
    <property type="entry name" value="SUCCINATE SEMIALDEHYDE DEHYDROGENASE [NAD(P)+] SAD"/>
    <property type="match status" value="1"/>
</dbReference>